<dbReference type="CDD" id="cd24010">
    <property type="entry name" value="ASKHA_NBD_AcK_PK"/>
    <property type="match status" value="1"/>
</dbReference>
<evidence type="ECO:0000256" key="3">
    <source>
        <dbReference type="ARBA" id="ARBA00022741"/>
    </source>
</evidence>
<dbReference type="NCBIfam" id="TIGR00016">
    <property type="entry name" value="ackA"/>
    <property type="match status" value="1"/>
</dbReference>
<proteinExistence type="inferred from homology"/>
<dbReference type="AlphaFoldDB" id="A0A9D9IVU2"/>
<keyword evidence="6" id="KW-0479">Metal-binding</keyword>
<keyword evidence="3 6" id="KW-0547">Nucleotide-binding</keyword>
<feature type="binding site" evidence="6">
    <location>
        <position position="7"/>
    </location>
    <ligand>
        <name>Mg(2+)</name>
        <dbReference type="ChEBI" id="CHEBI:18420"/>
    </ligand>
</feature>
<keyword evidence="6" id="KW-0460">Magnesium</keyword>
<dbReference type="PIRSF" id="PIRSF000722">
    <property type="entry name" value="Acetate_prop_kin"/>
    <property type="match status" value="1"/>
</dbReference>
<feature type="site" description="Transition state stabilizer" evidence="6">
    <location>
        <position position="244"/>
    </location>
</feature>
<dbReference type="GO" id="GO:0005524">
    <property type="term" value="F:ATP binding"/>
    <property type="evidence" value="ECO:0007669"/>
    <property type="project" value="UniProtKB-KW"/>
</dbReference>
<reference evidence="8" key="2">
    <citation type="journal article" date="2021" name="PeerJ">
        <title>Extensive microbial diversity within the chicken gut microbiome revealed by metagenomics and culture.</title>
        <authorList>
            <person name="Gilroy R."/>
            <person name="Ravi A."/>
            <person name="Getino M."/>
            <person name="Pursley I."/>
            <person name="Horton D.L."/>
            <person name="Alikhan N.F."/>
            <person name="Baker D."/>
            <person name="Gharbi K."/>
            <person name="Hall N."/>
            <person name="Watson M."/>
            <person name="Adriaenssens E.M."/>
            <person name="Foster-Nyarko E."/>
            <person name="Jarju S."/>
            <person name="Secka A."/>
            <person name="Antonio M."/>
            <person name="Oren A."/>
            <person name="Chaudhuri R.R."/>
            <person name="La Ragione R."/>
            <person name="Hildebrand F."/>
            <person name="Pallen M.J."/>
        </authorList>
    </citation>
    <scope>NUCLEOTIDE SEQUENCE</scope>
    <source>
        <strain evidence="8">B3-1481</strain>
    </source>
</reference>
<dbReference type="GO" id="GO:0000287">
    <property type="term" value="F:magnesium ion binding"/>
    <property type="evidence" value="ECO:0007669"/>
    <property type="project" value="UniProtKB-UniRule"/>
</dbReference>
<feature type="binding site" evidence="6">
    <location>
        <position position="94"/>
    </location>
    <ligand>
        <name>substrate</name>
    </ligand>
</feature>
<organism evidence="8 9">
    <name type="scientific">Candidatus Cryptobacteroides avistercoris</name>
    <dbReference type="NCBI Taxonomy" id="2840758"/>
    <lineage>
        <taxon>Bacteria</taxon>
        <taxon>Pseudomonadati</taxon>
        <taxon>Bacteroidota</taxon>
        <taxon>Bacteroidia</taxon>
        <taxon>Bacteroidales</taxon>
        <taxon>Candidatus Cryptobacteroides</taxon>
    </lineage>
</organism>
<dbReference type="PRINTS" id="PR00471">
    <property type="entry name" value="ACETATEKNASE"/>
</dbReference>
<feature type="binding site" evidence="6">
    <location>
        <begin position="286"/>
        <end position="288"/>
    </location>
    <ligand>
        <name>ATP</name>
        <dbReference type="ChEBI" id="CHEBI:30616"/>
    </ligand>
</feature>
<dbReference type="InterPro" id="IPR043129">
    <property type="entry name" value="ATPase_NBD"/>
</dbReference>
<comment type="pathway">
    <text evidence="6">Metabolic intermediate biosynthesis; acetyl-CoA biosynthesis; acetyl-CoA from acetate: step 1/2.</text>
</comment>
<dbReference type="GO" id="GO:0008776">
    <property type="term" value="F:acetate kinase activity"/>
    <property type="evidence" value="ECO:0007669"/>
    <property type="project" value="UniProtKB-UniRule"/>
</dbReference>
<keyword evidence="6" id="KW-0963">Cytoplasm</keyword>
<dbReference type="InterPro" id="IPR000890">
    <property type="entry name" value="Aliphatic_acid_kin_short-chain"/>
</dbReference>
<name>A0A9D9IVU2_9BACT</name>
<keyword evidence="4 6" id="KW-0418">Kinase</keyword>
<evidence type="ECO:0000313" key="8">
    <source>
        <dbReference type="EMBL" id="MBO8479558.1"/>
    </source>
</evidence>
<dbReference type="PROSITE" id="PS01076">
    <property type="entry name" value="ACETATE_KINASE_2"/>
    <property type="match status" value="1"/>
</dbReference>
<dbReference type="Pfam" id="PF00871">
    <property type="entry name" value="Acetate_kinase"/>
    <property type="match status" value="1"/>
</dbReference>
<feature type="binding site" evidence="6">
    <location>
        <position position="388"/>
    </location>
    <ligand>
        <name>Mg(2+)</name>
        <dbReference type="ChEBI" id="CHEBI:18420"/>
    </ligand>
</feature>
<evidence type="ECO:0000256" key="6">
    <source>
        <dbReference type="HAMAP-Rule" id="MF_00020"/>
    </source>
</evidence>
<dbReference type="Proteomes" id="UP000823769">
    <property type="component" value="Unassembled WGS sequence"/>
</dbReference>
<dbReference type="EMBL" id="JADILW010000006">
    <property type="protein sequence ID" value="MBO8479558.1"/>
    <property type="molecule type" value="Genomic_DNA"/>
</dbReference>
<comment type="subcellular location">
    <subcellularLocation>
        <location evidence="6">Cytoplasm</location>
    </subcellularLocation>
</comment>
<dbReference type="GO" id="GO:0006085">
    <property type="term" value="P:acetyl-CoA biosynthetic process"/>
    <property type="evidence" value="ECO:0007669"/>
    <property type="project" value="UniProtKB-UniRule"/>
</dbReference>
<comment type="catalytic activity">
    <reaction evidence="6">
        <text>acetate + ATP = acetyl phosphate + ADP</text>
        <dbReference type="Rhea" id="RHEA:11352"/>
        <dbReference type="ChEBI" id="CHEBI:22191"/>
        <dbReference type="ChEBI" id="CHEBI:30089"/>
        <dbReference type="ChEBI" id="CHEBI:30616"/>
        <dbReference type="ChEBI" id="CHEBI:456216"/>
        <dbReference type="EC" id="2.7.2.1"/>
    </reaction>
</comment>
<comment type="function">
    <text evidence="6">Catalyzes the formation of acetyl phosphate from acetate and ATP. Can also catalyze the reverse reaction.</text>
</comment>
<evidence type="ECO:0000256" key="7">
    <source>
        <dbReference type="RuleBase" id="RU003835"/>
    </source>
</evidence>
<reference evidence="8" key="1">
    <citation type="submission" date="2020-10" db="EMBL/GenBank/DDBJ databases">
        <authorList>
            <person name="Gilroy R."/>
        </authorList>
    </citation>
    <scope>NUCLEOTIDE SEQUENCE</scope>
    <source>
        <strain evidence="8">B3-1481</strain>
    </source>
</reference>
<dbReference type="GO" id="GO:0006083">
    <property type="term" value="P:acetate metabolic process"/>
    <property type="evidence" value="ECO:0007669"/>
    <property type="project" value="TreeGrafter"/>
</dbReference>
<dbReference type="HAMAP" id="MF_00020">
    <property type="entry name" value="Acetate_kinase"/>
    <property type="match status" value="1"/>
</dbReference>
<sequence>MIILVINCGSSSIKYQLLDMKSDDVYDLLAKGIVEKIGLPEGKVTHKPTGKEPYSKELPIADHKVGMRLVLDLLVDPAHGVLRSFDDIEAVGHRIVQGADFFSGSTLVDDDVLRKIEICCDFAPLHNPAHLLGIHAISHVLPDVPQVVTFDTAFHQTMQPAAYMYALPYEYYEKYRVRRYGAHGTSHLYVSRHGARFAGLDLANSKIITCHMGNGSSITAIENGKCVDTSMGFTPLEGMIMGTRCGNIDANIIPYIMKKENLTPDEMTDIMNKKSGFLGLSGKTSDLRDLKDFADEGDKRAKMVLRKLVLDTVKNIGAYIAELGGVDLLIFTAGIGENNPWLRRQICDSFAYMGLKLDNGANEAARSSDAIISAADSTVKVAMIPTNEELVIARDTMHIVSDQ</sequence>
<dbReference type="PANTHER" id="PTHR21060:SF15">
    <property type="entry name" value="ACETATE KINASE-RELATED"/>
    <property type="match status" value="1"/>
</dbReference>
<dbReference type="PROSITE" id="PS01075">
    <property type="entry name" value="ACETATE_KINASE_1"/>
    <property type="match status" value="1"/>
</dbReference>
<keyword evidence="5 6" id="KW-0067">ATP-binding</keyword>
<comment type="caution">
    <text evidence="8">The sequence shown here is derived from an EMBL/GenBank/DDBJ whole genome shotgun (WGS) entry which is preliminary data.</text>
</comment>
<dbReference type="EC" id="2.7.2.1" evidence="6"/>
<feature type="binding site" evidence="6">
    <location>
        <begin position="334"/>
        <end position="338"/>
    </location>
    <ligand>
        <name>ATP</name>
        <dbReference type="ChEBI" id="CHEBI:30616"/>
    </ligand>
</feature>
<comment type="similarity">
    <text evidence="1 6 7">Belongs to the acetokinase family.</text>
</comment>
<accession>A0A9D9IVU2</accession>
<comment type="subunit">
    <text evidence="6">Homodimer.</text>
</comment>
<keyword evidence="2 6" id="KW-0808">Transferase</keyword>
<evidence type="ECO:0000256" key="4">
    <source>
        <dbReference type="ARBA" id="ARBA00022777"/>
    </source>
</evidence>
<dbReference type="PANTHER" id="PTHR21060">
    <property type="entry name" value="ACETATE KINASE"/>
    <property type="match status" value="1"/>
</dbReference>
<dbReference type="InterPro" id="IPR023865">
    <property type="entry name" value="Aliphatic_acid_kinase_CS"/>
</dbReference>
<evidence type="ECO:0000313" key="9">
    <source>
        <dbReference type="Proteomes" id="UP000823769"/>
    </source>
</evidence>
<feature type="binding site" evidence="6">
    <location>
        <begin position="211"/>
        <end position="215"/>
    </location>
    <ligand>
        <name>ATP</name>
        <dbReference type="ChEBI" id="CHEBI:30616"/>
    </ligand>
</feature>
<dbReference type="GO" id="GO:0005737">
    <property type="term" value="C:cytoplasm"/>
    <property type="evidence" value="ECO:0007669"/>
    <property type="project" value="UniProtKB-SubCell"/>
</dbReference>
<comment type="cofactor">
    <cofactor evidence="6">
        <name>Mg(2+)</name>
        <dbReference type="ChEBI" id="CHEBI:18420"/>
    </cofactor>
    <cofactor evidence="6">
        <name>Mn(2+)</name>
        <dbReference type="ChEBI" id="CHEBI:29035"/>
    </cofactor>
    <text evidence="6">Mg(2+). Can also accept Mn(2+).</text>
</comment>
<feature type="site" description="Transition state stabilizer" evidence="6">
    <location>
        <position position="183"/>
    </location>
</feature>
<dbReference type="InterPro" id="IPR004372">
    <property type="entry name" value="Ac/propionate_kinase"/>
</dbReference>
<evidence type="ECO:0000256" key="1">
    <source>
        <dbReference type="ARBA" id="ARBA00008748"/>
    </source>
</evidence>
<evidence type="ECO:0000256" key="2">
    <source>
        <dbReference type="ARBA" id="ARBA00022679"/>
    </source>
</evidence>
<dbReference type="Gene3D" id="3.30.420.40">
    <property type="match status" value="2"/>
</dbReference>
<gene>
    <name evidence="6" type="primary">ackA</name>
    <name evidence="8" type="ORF">IAB76_00390</name>
</gene>
<feature type="binding site" evidence="6">
    <location>
        <position position="14"/>
    </location>
    <ligand>
        <name>ATP</name>
        <dbReference type="ChEBI" id="CHEBI:30616"/>
    </ligand>
</feature>
<feature type="active site" description="Proton donor/acceptor" evidence="6">
    <location>
        <position position="151"/>
    </location>
</feature>
<dbReference type="SUPFAM" id="SSF53067">
    <property type="entry name" value="Actin-like ATPase domain"/>
    <property type="match status" value="2"/>
</dbReference>
<evidence type="ECO:0000256" key="5">
    <source>
        <dbReference type="ARBA" id="ARBA00022840"/>
    </source>
</evidence>
<protein>
    <recommendedName>
        <fullName evidence="6">Acetate kinase</fullName>
        <ecNumber evidence="6">2.7.2.1</ecNumber>
    </recommendedName>
    <alternativeName>
        <fullName evidence="6">Acetokinase</fullName>
    </alternativeName>
</protein>